<comment type="caution">
    <text evidence="2">The sequence shown here is derived from an EMBL/GenBank/DDBJ whole genome shotgun (WGS) entry which is preliminary data.</text>
</comment>
<evidence type="ECO:0000313" key="3">
    <source>
        <dbReference type="Proteomes" id="UP000306196"/>
    </source>
</evidence>
<reference evidence="2 3" key="1">
    <citation type="submission" date="2019-05" db="EMBL/GenBank/DDBJ databases">
        <title>Verrucobacter flavum gen. nov., sp. nov. a new member of the family Verrucomicrobiaceae.</title>
        <authorList>
            <person name="Szuroczki S."/>
            <person name="Abbaszade G."/>
            <person name="Szabo A."/>
            <person name="Felfoldi T."/>
            <person name="Schumann P."/>
            <person name="Boka K."/>
            <person name="Keki Z."/>
            <person name="Toumi M."/>
            <person name="Toth E."/>
        </authorList>
    </citation>
    <scope>NUCLEOTIDE SEQUENCE [LARGE SCALE GENOMIC DNA]</scope>
    <source>
        <strain evidence="2 3">MG-N-17</strain>
    </source>
</reference>
<feature type="transmembrane region" description="Helical" evidence="1">
    <location>
        <begin position="120"/>
        <end position="141"/>
    </location>
</feature>
<feature type="transmembrane region" description="Helical" evidence="1">
    <location>
        <begin position="42"/>
        <end position="68"/>
    </location>
</feature>
<keyword evidence="1" id="KW-0472">Membrane</keyword>
<feature type="transmembrane region" description="Helical" evidence="1">
    <location>
        <begin position="88"/>
        <end position="108"/>
    </location>
</feature>
<keyword evidence="1" id="KW-0812">Transmembrane</keyword>
<keyword evidence="3" id="KW-1185">Reference proteome</keyword>
<name>A0A5R8KAH6_9BACT</name>
<evidence type="ECO:0000256" key="1">
    <source>
        <dbReference type="SAM" id="Phobius"/>
    </source>
</evidence>
<dbReference type="EMBL" id="VAUV01000023">
    <property type="protein sequence ID" value="TLD68539.1"/>
    <property type="molecule type" value="Genomic_DNA"/>
</dbReference>
<dbReference type="RefSeq" id="WP_138088528.1">
    <property type="nucleotide sequence ID" value="NZ_VAUV01000023.1"/>
</dbReference>
<protein>
    <submittedName>
        <fullName evidence="2">Uncharacterized protein</fullName>
    </submittedName>
</protein>
<organism evidence="2 3">
    <name type="scientific">Phragmitibacter flavus</name>
    <dbReference type="NCBI Taxonomy" id="2576071"/>
    <lineage>
        <taxon>Bacteria</taxon>
        <taxon>Pseudomonadati</taxon>
        <taxon>Verrucomicrobiota</taxon>
        <taxon>Verrucomicrobiia</taxon>
        <taxon>Verrucomicrobiales</taxon>
        <taxon>Verrucomicrobiaceae</taxon>
        <taxon>Phragmitibacter</taxon>
    </lineage>
</organism>
<proteinExistence type="predicted"/>
<sequence>MLLPLLILASLGYVAFAISVIVRERRCRGFRETDEPHPAMKFVFAGGVPLVITSTMTYLFLIVGGATTVQFNVGNPSRMNVWSTWVDLWPMFLFITAASGFGSLIWFVVSVFKKTMRPSIPISIISLSLSVLALFTVASYFPSA</sequence>
<dbReference type="Proteomes" id="UP000306196">
    <property type="component" value="Unassembled WGS sequence"/>
</dbReference>
<accession>A0A5R8KAH6</accession>
<dbReference type="OrthoDB" id="9838847at2"/>
<gene>
    <name evidence="2" type="ORF">FEM03_22300</name>
</gene>
<feature type="transmembrane region" description="Helical" evidence="1">
    <location>
        <begin position="6"/>
        <end position="22"/>
    </location>
</feature>
<keyword evidence="1" id="KW-1133">Transmembrane helix</keyword>
<evidence type="ECO:0000313" key="2">
    <source>
        <dbReference type="EMBL" id="TLD68539.1"/>
    </source>
</evidence>
<dbReference type="AlphaFoldDB" id="A0A5R8KAH6"/>